<dbReference type="Gene3D" id="1.10.10.10">
    <property type="entry name" value="Winged helix-like DNA-binding domain superfamily/Winged helix DNA-binding domain"/>
    <property type="match status" value="1"/>
</dbReference>
<evidence type="ECO:0000256" key="1">
    <source>
        <dbReference type="ARBA" id="ARBA00023125"/>
    </source>
</evidence>
<evidence type="ECO:0000313" key="5">
    <source>
        <dbReference type="Proteomes" id="UP000663929"/>
    </source>
</evidence>
<dbReference type="CDD" id="cd00383">
    <property type="entry name" value="trans_reg_C"/>
    <property type="match status" value="1"/>
</dbReference>
<keyword evidence="5" id="KW-1185">Reference proteome</keyword>
<evidence type="ECO:0000259" key="3">
    <source>
        <dbReference type="PROSITE" id="PS51755"/>
    </source>
</evidence>
<dbReference type="Pfam" id="PF00486">
    <property type="entry name" value="Trans_reg_C"/>
    <property type="match status" value="1"/>
</dbReference>
<dbReference type="PROSITE" id="PS51755">
    <property type="entry name" value="OMPR_PHOB"/>
    <property type="match status" value="1"/>
</dbReference>
<organism evidence="4 5">
    <name type="scientific">Sulfidibacter corallicola</name>
    <dbReference type="NCBI Taxonomy" id="2818388"/>
    <lineage>
        <taxon>Bacteria</taxon>
        <taxon>Pseudomonadati</taxon>
        <taxon>Acidobacteriota</taxon>
        <taxon>Holophagae</taxon>
        <taxon>Acanthopleuribacterales</taxon>
        <taxon>Acanthopleuribacteraceae</taxon>
        <taxon>Sulfidibacter</taxon>
    </lineage>
</organism>
<dbReference type="Proteomes" id="UP000663929">
    <property type="component" value="Chromosome"/>
</dbReference>
<dbReference type="GO" id="GO:0006355">
    <property type="term" value="P:regulation of DNA-templated transcription"/>
    <property type="evidence" value="ECO:0007669"/>
    <property type="project" value="InterPro"/>
</dbReference>
<protein>
    <submittedName>
        <fullName evidence="4">Winged helix-turn-helix domain-containing protein</fullName>
    </submittedName>
</protein>
<dbReference type="EMBL" id="CP071793">
    <property type="protein sequence ID" value="QTD48414.1"/>
    <property type="molecule type" value="Genomic_DNA"/>
</dbReference>
<dbReference type="InterPro" id="IPR001867">
    <property type="entry name" value="OmpR/PhoB-type_DNA-bd"/>
</dbReference>
<sequence>MPELRFGLFGFDTESGRLERNGREVPLQEKPAALLNLLLSRPGTLITRDEIAAALWPETHVSYNDNLNTAINKLRQALGDTAANPRFVQTVPRKGYRFTAPVQDPRVRPDRDHRTAHPGAVQAYQQGRFHLNRLTDRSRGLARQYFQQAVDLDPECHLGHAGLVEALVWDAGLTGDGRAVAEAVDLALERARACAPDAVETVVAEAIARFLVHWDYPAAERTFARAREMGANELSAVGWHAAFMLACCRFEEALAIIEEALALDPLSPTTNLQKGLALYFAGARDEADRQLRRLLEHIDPSDASAQWIMFHHCDVGGDEARALDHLQKALVGWGLPFETVNILADAHQAGGMTAVRRHLVEVLAQSTGMAFQTAILHGQLGELDRAYAILDRAVARRDWNLCYLAADPRATALRSDRRYAGILQRLHTGYRRS</sequence>
<dbReference type="PANTHER" id="PTHR35807">
    <property type="entry name" value="TRANSCRIPTIONAL REGULATOR REDD-RELATED"/>
    <property type="match status" value="1"/>
</dbReference>
<name>A0A8A4TGT2_SULCO</name>
<evidence type="ECO:0000256" key="2">
    <source>
        <dbReference type="PROSITE-ProRule" id="PRU01091"/>
    </source>
</evidence>
<feature type="domain" description="OmpR/PhoB-type" evidence="3">
    <location>
        <begin position="1"/>
        <end position="100"/>
    </location>
</feature>
<dbReference type="GO" id="GO:0003677">
    <property type="term" value="F:DNA binding"/>
    <property type="evidence" value="ECO:0007669"/>
    <property type="project" value="UniProtKB-UniRule"/>
</dbReference>
<dbReference type="RefSeq" id="WP_237378066.1">
    <property type="nucleotide sequence ID" value="NZ_CP071793.1"/>
</dbReference>
<dbReference type="SUPFAM" id="SSF46894">
    <property type="entry name" value="C-terminal effector domain of the bipartite response regulators"/>
    <property type="match status" value="1"/>
</dbReference>
<keyword evidence="1 2" id="KW-0238">DNA-binding</keyword>
<gene>
    <name evidence="4" type="ORF">J3U87_22775</name>
</gene>
<proteinExistence type="predicted"/>
<dbReference type="SUPFAM" id="SSF48452">
    <property type="entry name" value="TPR-like"/>
    <property type="match status" value="1"/>
</dbReference>
<dbReference type="InterPro" id="IPR016032">
    <property type="entry name" value="Sig_transdc_resp-reg_C-effctor"/>
</dbReference>
<dbReference type="KEGG" id="scor:J3U87_22775"/>
<dbReference type="InterPro" id="IPR011990">
    <property type="entry name" value="TPR-like_helical_dom_sf"/>
</dbReference>
<accession>A0A8A4TGT2</accession>
<dbReference type="AlphaFoldDB" id="A0A8A4TGT2"/>
<dbReference type="GO" id="GO:0000160">
    <property type="term" value="P:phosphorelay signal transduction system"/>
    <property type="evidence" value="ECO:0007669"/>
    <property type="project" value="InterPro"/>
</dbReference>
<dbReference type="InterPro" id="IPR051677">
    <property type="entry name" value="AfsR-DnrI-RedD_regulator"/>
</dbReference>
<dbReference type="SMART" id="SM00862">
    <property type="entry name" value="Trans_reg_C"/>
    <property type="match status" value="1"/>
</dbReference>
<feature type="DNA-binding region" description="OmpR/PhoB-type" evidence="2">
    <location>
        <begin position="1"/>
        <end position="100"/>
    </location>
</feature>
<dbReference type="InterPro" id="IPR036388">
    <property type="entry name" value="WH-like_DNA-bd_sf"/>
</dbReference>
<reference evidence="4" key="1">
    <citation type="submission" date="2021-03" db="EMBL/GenBank/DDBJ databases">
        <title>Acanthopleuribacteraceae sp. M133.</title>
        <authorList>
            <person name="Wang G."/>
        </authorList>
    </citation>
    <scope>NUCLEOTIDE SEQUENCE</scope>
    <source>
        <strain evidence="4">M133</strain>
    </source>
</reference>
<evidence type="ECO:0000313" key="4">
    <source>
        <dbReference type="EMBL" id="QTD48414.1"/>
    </source>
</evidence>
<dbReference type="Gene3D" id="1.25.40.10">
    <property type="entry name" value="Tetratricopeptide repeat domain"/>
    <property type="match status" value="1"/>
</dbReference>